<sequence length="224" mass="25018">MTTKKASSTSLPSERRNHLVRLAGELFAEKGFRATTVREIADAAGILSGSLYHHFDSKESIGDEILSGFLNEVLAGYREAVAEPDDPRSTIEQFVRSSTATLARHRAALTMLQNDWSHFRAMPRFDYLRTATREIEHLWVDQLERGKQSGLFRSDLDAKLTYRLLRDVLWIPTRWGQNGSNSWDGDQIADAVLRLIFDGILAPGNSSSGASRADRSRRAKPAGS</sequence>
<dbReference type="PROSITE" id="PS50977">
    <property type="entry name" value="HTH_TETR_2"/>
    <property type="match status" value="1"/>
</dbReference>
<dbReference type="STRING" id="369723.Strop_2601"/>
<evidence type="ECO:0000313" key="8">
    <source>
        <dbReference type="EMBL" id="ABP55045.1"/>
    </source>
</evidence>
<dbReference type="KEGG" id="stp:Strop_2601"/>
<dbReference type="InterPro" id="IPR041490">
    <property type="entry name" value="KstR2_TetR_C"/>
</dbReference>
<evidence type="ECO:0000256" key="5">
    <source>
        <dbReference type="PROSITE-ProRule" id="PRU00335"/>
    </source>
</evidence>
<feature type="DNA-binding region" description="H-T-H motif" evidence="5">
    <location>
        <begin position="36"/>
        <end position="55"/>
    </location>
</feature>
<evidence type="ECO:0000313" key="9">
    <source>
        <dbReference type="Proteomes" id="UP000000235"/>
    </source>
</evidence>
<evidence type="ECO:0000256" key="4">
    <source>
        <dbReference type="ARBA" id="ARBA00023163"/>
    </source>
</evidence>
<dbReference type="GO" id="GO:0000976">
    <property type="term" value="F:transcription cis-regulatory region binding"/>
    <property type="evidence" value="ECO:0007669"/>
    <property type="project" value="TreeGrafter"/>
</dbReference>
<evidence type="ECO:0000256" key="3">
    <source>
        <dbReference type="ARBA" id="ARBA00023125"/>
    </source>
</evidence>
<dbReference type="AlphaFoldDB" id="A4X845"/>
<dbReference type="Pfam" id="PF17932">
    <property type="entry name" value="TetR_C_24"/>
    <property type="match status" value="1"/>
</dbReference>
<feature type="region of interest" description="Disordered" evidence="6">
    <location>
        <begin position="205"/>
        <end position="224"/>
    </location>
</feature>
<dbReference type="InterPro" id="IPR050109">
    <property type="entry name" value="HTH-type_TetR-like_transc_reg"/>
</dbReference>
<dbReference type="eggNOG" id="COG1309">
    <property type="taxonomic scope" value="Bacteria"/>
</dbReference>
<keyword evidence="1" id="KW-0678">Repressor</keyword>
<evidence type="ECO:0000256" key="1">
    <source>
        <dbReference type="ARBA" id="ARBA00022491"/>
    </source>
</evidence>
<dbReference type="InterPro" id="IPR001647">
    <property type="entry name" value="HTH_TetR"/>
</dbReference>
<protein>
    <submittedName>
        <fullName evidence="8">Regulatory protein, TetR</fullName>
    </submittedName>
</protein>
<keyword evidence="4" id="KW-0804">Transcription</keyword>
<dbReference type="HOGENOM" id="CLU_069356_12_4_11"/>
<dbReference type="PANTHER" id="PTHR30055">
    <property type="entry name" value="HTH-TYPE TRANSCRIPTIONAL REGULATOR RUTR"/>
    <property type="match status" value="1"/>
</dbReference>
<keyword evidence="9" id="KW-1185">Reference proteome</keyword>
<evidence type="ECO:0000259" key="7">
    <source>
        <dbReference type="PROSITE" id="PS50977"/>
    </source>
</evidence>
<proteinExistence type="predicted"/>
<dbReference type="InterPro" id="IPR009057">
    <property type="entry name" value="Homeodomain-like_sf"/>
</dbReference>
<dbReference type="GO" id="GO:0003700">
    <property type="term" value="F:DNA-binding transcription factor activity"/>
    <property type="evidence" value="ECO:0007669"/>
    <property type="project" value="TreeGrafter"/>
</dbReference>
<feature type="domain" description="HTH tetR-type" evidence="7">
    <location>
        <begin position="13"/>
        <end position="73"/>
    </location>
</feature>
<dbReference type="Proteomes" id="UP000000235">
    <property type="component" value="Chromosome"/>
</dbReference>
<dbReference type="Gene3D" id="1.10.357.10">
    <property type="entry name" value="Tetracycline Repressor, domain 2"/>
    <property type="match status" value="1"/>
</dbReference>
<dbReference type="PANTHER" id="PTHR30055:SF175">
    <property type="entry name" value="HTH-TYPE TRANSCRIPTIONAL REPRESSOR KSTR2"/>
    <property type="match status" value="1"/>
</dbReference>
<dbReference type="SUPFAM" id="SSF48498">
    <property type="entry name" value="Tetracyclin repressor-like, C-terminal domain"/>
    <property type="match status" value="1"/>
</dbReference>
<evidence type="ECO:0000256" key="2">
    <source>
        <dbReference type="ARBA" id="ARBA00023015"/>
    </source>
</evidence>
<dbReference type="Pfam" id="PF00440">
    <property type="entry name" value="TetR_N"/>
    <property type="match status" value="1"/>
</dbReference>
<dbReference type="EMBL" id="CP000667">
    <property type="protein sequence ID" value="ABP55045.1"/>
    <property type="molecule type" value="Genomic_DNA"/>
</dbReference>
<accession>A4X845</accession>
<evidence type="ECO:0000256" key="6">
    <source>
        <dbReference type="SAM" id="MobiDB-lite"/>
    </source>
</evidence>
<dbReference type="PRINTS" id="PR00455">
    <property type="entry name" value="HTHTETR"/>
</dbReference>
<name>A4X845_SALTO</name>
<keyword evidence="3 5" id="KW-0238">DNA-binding</keyword>
<gene>
    <name evidence="8" type="ordered locus">Strop_2601</name>
</gene>
<dbReference type="PATRIC" id="fig|369723.5.peg.2678"/>
<dbReference type="RefSeq" id="WP_012013826.1">
    <property type="nucleotide sequence ID" value="NC_009380.1"/>
</dbReference>
<dbReference type="InterPro" id="IPR036271">
    <property type="entry name" value="Tet_transcr_reg_TetR-rel_C_sf"/>
</dbReference>
<keyword evidence="2" id="KW-0805">Transcription regulation</keyword>
<reference evidence="9" key="1">
    <citation type="journal article" date="2007" name="Proc. Natl. Acad. Sci. U.S.A.">
        <title>Genome sequencing reveals complex secondary metabolome in the marine actinomycete Salinispora tropica.</title>
        <authorList>
            <person name="Udwary D.W."/>
            <person name="Zeigler L."/>
            <person name="Asolkar R.N."/>
            <person name="Singan V."/>
            <person name="Lapidus A."/>
            <person name="Fenical W."/>
            <person name="Jensen P.R."/>
            <person name="Moore B.S."/>
        </authorList>
    </citation>
    <scope>NUCLEOTIDE SEQUENCE [LARGE SCALE GENOMIC DNA]</scope>
    <source>
        <strain evidence="9">ATCC BAA-916 / DSM 44818 / CNB-440</strain>
    </source>
</reference>
<dbReference type="SUPFAM" id="SSF46689">
    <property type="entry name" value="Homeodomain-like"/>
    <property type="match status" value="1"/>
</dbReference>
<dbReference type="Gene3D" id="1.10.10.60">
    <property type="entry name" value="Homeodomain-like"/>
    <property type="match status" value="1"/>
</dbReference>
<feature type="compositionally biased region" description="Basic residues" evidence="6">
    <location>
        <begin position="215"/>
        <end position="224"/>
    </location>
</feature>
<organism evidence="8 9">
    <name type="scientific">Salinispora tropica (strain ATCC BAA-916 / DSM 44818 / JCM 13857 / NBRC 105044 / CNB-440)</name>
    <dbReference type="NCBI Taxonomy" id="369723"/>
    <lineage>
        <taxon>Bacteria</taxon>
        <taxon>Bacillati</taxon>
        <taxon>Actinomycetota</taxon>
        <taxon>Actinomycetes</taxon>
        <taxon>Micromonosporales</taxon>
        <taxon>Micromonosporaceae</taxon>
        <taxon>Salinispora</taxon>
    </lineage>
</organism>